<keyword evidence="1" id="KW-0812">Transmembrane</keyword>
<name>M5S4V8_9BACT</name>
<feature type="domain" description="Apolipoprotein N-acyltransferase N-terminal" evidence="2">
    <location>
        <begin position="2"/>
        <end position="92"/>
    </location>
</feature>
<dbReference type="GO" id="GO:0042158">
    <property type="term" value="P:lipoprotein biosynthetic process"/>
    <property type="evidence" value="ECO:0007669"/>
    <property type="project" value="InterPro"/>
</dbReference>
<keyword evidence="1" id="KW-1133">Transmembrane helix</keyword>
<dbReference type="Pfam" id="PF20154">
    <property type="entry name" value="LNT_N"/>
    <property type="match status" value="1"/>
</dbReference>
<reference evidence="3 4" key="1">
    <citation type="journal article" date="2013" name="Mar. Genomics">
        <title>Expression of sulfatases in Rhodopirellula baltica and the diversity of sulfatases in the genus Rhodopirellula.</title>
        <authorList>
            <person name="Wegner C.E."/>
            <person name="Richter-Heitmann T."/>
            <person name="Klindworth A."/>
            <person name="Klockow C."/>
            <person name="Richter M."/>
            <person name="Achstetter T."/>
            <person name="Glockner F.O."/>
            <person name="Harder J."/>
        </authorList>
    </citation>
    <scope>NUCLEOTIDE SEQUENCE [LARGE SCALE GENOMIC DNA]</scope>
    <source>
        <strain evidence="3 4">SM1</strain>
    </source>
</reference>
<evidence type="ECO:0000256" key="1">
    <source>
        <dbReference type="SAM" id="Phobius"/>
    </source>
</evidence>
<feature type="non-terminal residue" evidence="3">
    <location>
        <position position="171"/>
    </location>
</feature>
<protein>
    <submittedName>
        <fullName evidence="3">Apolipoprotein N-acyltransferase</fullName>
    </submittedName>
</protein>
<dbReference type="InterPro" id="IPR004563">
    <property type="entry name" value="Apolipo_AcylTrfase"/>
</dbReference>
<evidence type="ECO:0000313" key="4">
    <source>
        <dbReference type="Proteomes" id="UP000011991"/>
    </source>
</evidence>
<proteinExistence type="predicted"/>
<evidence type="ECO:0000313" key="3">
    <source>
        <dbReference type="EMBL" id="EMI22677.1"/>
    </source>
</evidence>
<dbReference type="PANTHER" id="PTHR38686">
    <property type="entry name" value="APOLIPOPROTEIN N-ACYLTRANSFERASE"/>
    <property type="match status" value="1"/>
</dbReference>
<dbReference type="EMBL" id="ANOG01000058">
    <property type="protein sequence ID" value="EMI22677.1"/>
    <property type="molecule type" value="Genomic_DNA"/>
</dbReference>
<keyword evidence="4" id="KW-1185">Reference proteome</keyword>
<dbReference type="AlphaFoldDB" id="M5S4V8"/>
<feature type="transmembrane region" description="Helical" evidence="1">
    <location>
        <begin position="6"/>
        <end position="23"/>
    </location>
</feature>
<accession>M5S4V8</accession>
<keyword evidence="1" id="KW-0472">Membrane</keyword>
<comment type="caution">
    <text evidence="3">The sequence shown here is derived from an EMBL/GenBank/DDBJ whole genome shotgun (WGS) entry which is preliminary data.</text>
</comment>
<evidence type="ECO:0000259" key="2">
    <source>
        <dbReference type="Pfam" id="PF20154"/>
    </source>
</evidence>
<gene>
    <name evidence="3" type="ORF">RMSM_00396</name>
</gene>
<dbReference type="InterPro" id="IPR045378">
    <property type="entry name" value="LNT_N"/>
</dbReference>
<feature type="transmembrane region" description="Helical" evidence="1">
    <location>
        <begin position="77"/>
        <end position="97"/>
    </location>
</feature>
<organism evidence="3 4">
    <name type="scientific">Rhodopirellula maiorica SM1</name>
    <dbReference type="NCBI Taxonomy" id="1265738"/>
    <lineage>
        <taxon>Bacteria</taxon>
        <taxon>Pseudomonadati</taxon>
        <taxon>Planctomycetota</taxon>
        <taxon>Planctomycetia</taxon>
        <taxon>Pirellulales</taxon>
        <taxon>Pirellulaceae</taxon>
        <taxon>Novipirellula</taxon>
    </lineage>
</organism>
<dbReference type="GO" id="GO:0016020">
    <property type="term" value="C:membrane"/>
    <property type="evidence" value="ECO:0007669"/>
    <property type="project" value="InterPro"/>
</dbReference>
<keyword evidence="3" id="KW-0449">Lipoprotein</keyword>
<dbReference type="PANTHER" id="PTHR38686:SF1">
    <property type="entry name" value="APOLIPOPROTEIN N-ACYLTRANSFERASE"/>
    <property type="match status" value="1"/>
</dbReference>
<keyword evidence="3" id="KW-0012">Acyltransferase</keyword>
<dbReference type="GO" id="GO:0016410">
    <property type="term" value="F:N-acyltransferase activity"/>
    <property type="evidence" value="ECO:0007669"/>
    <property type="project" value="InterPro"/>
</dbReference>
<keyword evidence="3" id="KW-0808">Transferase</keyword>
<sequence length="171" mass="18810">MYAFLLALAGYLGIYLPLFVLLCRRCTHWNIPLWLSAPAMWVGLECVRNYMLTGISALMLGHTLAEVPVMIQIADLFGTYGVSFVIVSVNVALFSLARHFVLRKSFTTAATESPKTGSVRGTITACTIAVVCTGASFSYGQFRLGQTVTEPLATFALVQRDEQVEYQQDID</sequence>
<dbReference type="Proteomes" id="UP000011991">
    <property type="component" value="Unassembled WGS sequence"/>
</dbReference>